<organism evidence="1 2">
    <name type="scientific">Delitschia confertaspora ATCC 74209</name>
    <dbReference type="NCBI Taxonomy" id="1513339"/>
    <lineage>
        <taxon>Eukaryota</taxon>
        <taxon>Fungi</taxon>
        <taxon>Dikarya</taxon>
        <taxon>Ascomycota</taxon>
        <taxon>Pezizomycotina</taxon>
        <taxon>Dothideomycetes</taxon>
        <taxon>Pleosporomycetidae</taxon>
        <taxon>Pleosporales</taxon>
        <taxon>Delitschiaceae</taxon>
        <taxon>Delitschia</taxon>
    </lineage>
</organism>
<protein>
    <submittedName>
        <fullName evidence="1">Uncharacterized protein</fullName>
    </submittedName>
</protein>
<accession>A0A9P4N232</accession>
<evidence type="ECO:0000313" key="1">
    <source>
        <dbReference type="EMBL" id="KAF2204410.1"/>
    </source>
</evidence>
<sequence length="182" mass="19789">MIRRGSGGLGTRCWHCAQGKDKSSSQPSSETLRAKRTFVTCTLSLALCHLHSVTCTLSLALCHLHSIHTHSVHTHSVHTHFVTRTLSLALCRSNLISLALGSLALGSLALGLSQFVTRSLSLALCHFHFVTCMKLPCRSREFIPPDDNRPLSGVASFSFRIPSLFPSEKWSISSPLSTVPGL</sequence>
<name>A0A9P4N232_9PLEO</name>
<gene>
    <name evidence="1" type="ORF">GQ43DRAFT_173318</name>
</gene>
<dbReference type="EMBL" id="ML993877">
    <property type="protein sequence ID" value="KAF2204410.1"/>
    <property type="molecule type" value="Genomic_DNA"/>
</dbReference>
<dbReference type="Proteomes" id="UP000799536">
    <property type="component" value="Unassembled WGS sequence"/>
</dbReference>
<comment type="caution">
    <text evidence="1">The sequence shown here is derived from an EMBL/GenBank/DDBJ whole genome shotgun (WGS) entry which is preliminary data.</text>
</comment>
<proteinExistence type="predicted"/>
<dbReference type="AlphaFoldDB" id="A0A9P4N232"/>
<reference evidence="1" key="1">
    <citation type="journal article" date="2020" name="Stud. Mycol.">
        <title>101 Dothideomycetes genomes: a test case for predicting lifestyles and emergence of pathogens.</title>
        <authorList>
            <person name="Haridas S."/>
            <person name="Albert R."/>
            <person name="Binder M."/>
            <person name="Bloem J."/>
            <person name="Labutti K."/>
            <person name="Salamov A."/>
            <person name="Andreopoulos B."/>
            <person name="Baker S."/>
            <person name="Barry K."/>
            <person name="Bills G."/>
            <person name="Bluhm B."/>
            <person name="Cannon C."/>
            <person name="Castanera R."/>
            <person name="Culley D."/>
            <person name="Daum C."/>
            <person name="Ezra D."/>
            <person name="Gonzalez J."/>
            <person name="Henrissat B."/>
            <person name="Kuo A."/>
            <person name="Liang C."/>
            <person name="Lipzen A."/>
            <person name="Lutzoni F."/>
            <person name="Magnuson J."/>
            <person name="Mondo S."/>
            <person name="Nolan M."/>
            <person name="Ohm R."/>
            <person name="Pangilinan J."/>
            <person name="Park H.-J."/>
            <person name="Ramirez L."/>
            <person name="Alfaro M."/>
            <person name="Sun H."/>
            <person name="Tritt A."/>
            <person name="Yoshinaga Y."/>
            <person name="Zwiers L.-H."/>
            <person name="Turgeon B."/>
            <person name="Goodwin S."/>
            <person name="Spatafora J."/>
            <person name="Crous P."/>
            <person name="Grigoriev I."/>
        </authorList>
    </citation>
    <scope>NUCLEOTIDE SEQUENCE</scope>
    <source>
        <strain evidence="1">ATCC 74209</strain>
    </source>
</reference>
<evidence type="ECO:0000313" key="2">
    <source>
        <dbReference type="Proteomes" id="UP000799536"/>
    </source>
</evidence>
<keyword evidence="2" id="KW-1185">Reference proteome</keyword>